<feature type="domain" description="Cyclin-like" evidence="6">
    <location>
        <begin position="437"/>
        <end position="521"/>
    </location>
</feature>
<dbReference type="InterPro" id="IPR048258">
    <property type="entry name" value="Cyclins_cyclin-box"/>
</dbReference>
<evidence type="ECO:0000256" key="5">
    <source>
        <dbReference type="SAM" id="MobiDB-lite"/>
    </source>
</evidence>
<evidence type="ECO:0000313" key="9">
    <source>
        <dbReference type="Proteomes" id="UP000750522"/>
    </source>
</evidence>
<keyword evidence="3" id="KW-0131">Cell cycle</keyword>
<evidence type="ECO:0000259" key="7">
    <source>
        <dbReference type="SMART" id="SM01332"/>
    </source>
</evidence>
<feature type="region of interest" description="Disordered" evidence="5">
    <location>
        <begin position="199"/>
        <end position="317"/>
    </location>
</feature>
<evidence type="ECO:0000259" key="6">
    <source>
        <dbReference type="SMART" id="SM00385"/>
    </source>
</evidence>
<dbReference type="PROSITE" id="PS00292">
    <property type="entry name" value="CYCLINS"/>
    <property type="match status" value="1"/>
</dbReference>
<sequence>MGNWDGIAERQMLDYMEDGIAQPLDAHNIRIDNNDAAREPDDVLEEVRNVWNVNNELANNPNFQARFMNQLQAELEFAANVIDVPQMDDPMLGGTDGLARQPLRRGNFGPVIANRIRFLNGLEQQARQGITIGVNQHQRTATAEPENEVPSLPLSKQHNSAAQAQQPRKKRAALEDLSNVSTTSSEAKDMKDVKFVKITTSSSAPPESAKPESGSNKDSVDEKKSVSVLPLDREQKTTEKTNSTASVETQEEEVKTREKEVQKEPVNEEHPNGEIDAKKVLEEDEKKENVLASSASESEPKQECRSTLVEVENEETSSATAVVGPKVIVSSETKADAPPAPVIDEESTSLLSLKRTASDADTEAASPEAEAPSKRACTYEYWDDLDAEEADDPLMVVEYAEDIFGYLYELEDRYIPNPEYMADQRELDWPQRALLIDWIIEVHQKLHLLPETLFLAINIIDRFMTLRVVGLDKIQLVGVTALLIAAKYEEVFPPVLSHFVYLTSGSFNDDDIIGAEKFMLQVLEYEMSFPNPLNFLRRISKADDYHVQSRAIAKYFLELCILDHELLGYPPSLHAAASMYLSRCVLGLQPFRPSAEFERQQKQAMEEEESHSDSKNGDEGSTAQRSTPLLHWDAGWNRNLVHYSGGFTYQDILPLVRRLVRFLSSGGGFDGEPGKPSDALYQKYSNRKYYKAANIVDAWLERQRSAVARNTSLNSAATGNTHSSNSSSRQA</sequence>
<proteinExistence type="inferred from homology"/>
<feature type="compositionally biased region" description="Low complexity" evidence="5">
    <location>
        <begin position="201"/>
        <end position="214"/>
    </location>
</feature>
<protein>
    <recommendedName>
        <fullName evidence="10">Cyclin N-terminal domain-containing protein</fullName>
    </recommendedName>
</protein>
<evidence type="ECO:0000256" key="1">
    <source>
        <dbReference type="ARBA" id="ARBA00022618"/>
    </source>
</evidence>
<dbReference type="Pfam" id="PF02984">
    <property type="entry name" value="Cyclin_C"/>
    <property type="match status" value="2"/>
</dbReference>
<dbReference type="EMBL" id="QQZK01000010">
    <property type="protein sequence ID" value="KAF5104292.1"/>
    <property type="molecule type" value="Genomic_DNA"/>
</dbReference>
<feature type="domain" description="Cyclin C-terminal" evidence="7">
    <location>
        <begin position="530"/>
        <end position="698"/>
    </location>
</feature>
<organism evidence="8 9">
    <name type="scientific">Geotrichum candidum</name>
    <name type="common">Oospora lactis</name>
    <name type="synonym">Dipodascus geotrichum</name>
    <dbReference type="NCBI Taxonomy" id="1173061"/>
    <lineage>
        <taxon>Eukaryota</taxon>
        <taxon>Fungi</taxon>
        <taxon>Dikarya</taxon>
        <taxon>Ascomycota</taxon>
        <taxon>Saccharomycotina</taxon>
        <taxon>Dipodascomycetes</taxon>
        <taxon>Dipodascales</taxon>
        <taxon>Dipodascaceae</taxon>
        <taxon>Geotrichum</taxon>
    </lineage>
</organism>
<dbReference type="Pfam" id="PF00134">
    <property type="entry name" value="Cyclin_N"/>
    <property type="match status" value="1"/>
</dbReference>
<dbReference type="InterPro" id="IPR036915">
    <property type="entry name" value="Cyclin-like_sf"/>
</dbReference>
<evidence type="ECO:0000313" key="8">
    <source>
        <dbReference type="EMBL" id="KAF5104292.1"/>
    </source>
</evidence>
<keyword evidence="2 4" id="KW-0195">Cyclin</keyword>
<dbReference type="InterPro" id="IPR013763">
    <property type="entry name" value="Cyclin-like_dom"/>
</dbReference>
<dbReference type="FunFam" id="1.10.472.10:FF:000001">
    <property type="entry name" value="G2/mitotic-specific cyclin"/>
    <property type="match status" value="1"/>
</dbReference>
<accession>A0A9P5KUA8</accession>
<dbReference type="GO" id="GO:0016538">
    <property type="term" value="F:cyclin-dependent protein serine/threonine kinase regulator activity"/>
    <property type="evidence" value="ECO:0007669"/>
    <property type="project" value="UniProtKB-ARBA"/>
</dbReference>
<evidence type="ECO:0000256" key="2">
    <source>
        <dbReference type="ARBA" id="ARBA00023127"/>
    </source>
</evidence>
<comment type="similarity">
    <text evidence="4">Belongs to the cyclin family.</text>
</comment>
<evidence type="ECO:0008006" key="10">
    <source>
        <dbReference type="Google" id="ProtNLM"/>
    </source>
</evidence>
<feature type="compositionally biased region" description="Basic and acidic residues" evidence="5">
    <location>
        <begin position="597"/>
        <end position="618"/>
    </location>
</feature>
<evidence type="ECO:0000256" key="3">
    <source>
        <dbReference type="ARBA" id="ARBA00023306"/>
    </source>
</evidence>
<name>A0A9P5KUA8_GEOCN</name>
<feature type="region of interest" description="Disordered" evidence="5">
    <location>
        <begin position="711"/>
        <end position="731"/>
    </location>
</feature>
<dbReference type="InterPro" id="IPR039361">
    <property type="entry name" value="Cyclin"/>
</dbReference>
<dbReference type="PANTHER" id="PTHR10177">
    <property type="entry name" value="CYCLINS"/>
    <property type="match status" value="1"/>
</dbReference>
<dbReference type="SUPFAM" id="SSF47954">
    <property type="entry name" value="Cyclin-like"/>
    <property type="match status" value="2"/>
</dbReference>
<gene>
    <name evidence="8" type="ORF">DV451_000788</name>
</gene>
<dbReference type="AlphaFoldDB" id="A0A9P5KUA8"/>
<dbReference type="InterPro" id="IPR004367">
    <property type="entry name" value="Cyclin_C-dom"/>
</dbReference>
<feature type="region of interest" description="Disordered" evidence="5">
    <location>
        <begin position="597"/>
        <end position="624"/>
    </location>
</feature>
<reference evidence="8" key="2">
    <citation type="submission" date="2020-01" db="EMBL/GenBank/DDBJ databases">
        <authorList>
            <person name="Perkins V."/>
            <person name="Lessard M.-H."/>
            <person name="Dugat-Bony E."/>
            <person name="Frenette M."/>
            <person name="Labrie S."/>
        </authorList>
    </citation>
    <scope>NUCLEOTIDE SEQUENCE</scope>
    <source>
        <strain evidence="8">LMA-70</strain>
    </source>
</reference>
<feature type="compositionally biased region" description="Basic and acidic residues" evidence="5">
    <location>
        <begin position="218"/>
        <end position="239"/>
    </location>
</feature>
<feature type="region of interest" description="Disordered" evidence="5">
    <location>
        <begin position="332"/>
        <end position="373"/>
    </location>
</feature>
<dbReference type="GO" id="GO:0051301">
    <property type="term" value="P:cell division"/>
    <property type="evidence" value="ECO:0007669"/>
    <property type="project" value="UniProtKB-KW"/>
</dbReference>
<feature type="domain" description="Cyclin-like" evidence="6">
    <location>
        <begin position="534"/>
        <end position="661"/>
    </location>
</feature>
<dbReference type="SMART" id="SM00385">
    <property type="entry name" value="CYCLIN"/>
    <property type="match status" value="2"/>
</dbReference>
<dbReference type="Proteomes" id="UP000750522">
    <property type="component" value="Unassembled WGS sequence"/>
</dbReference>
<keyword evidence="1" id="KW-0132">Cell division</keyword>
<feature type="region of interest" description="Disordered" evidence="5">
    <location>
        <begin position="136"/>
        <end position="187"/>
    </location>
</feature>
<feature type="compositionally biased region" description="Basic and acidic residues" evidence="5">
    <location>
        <begin position="252"/>
        <end position="289"/>
    </location>
</feature>
<comment type="caution">
    <text evidence="8">The sequence shown here is derived from an EMBL/GenBank/DDBJ whole genome shotgun (WGS) entry which is preliminary data.</text>
</comment>
<reference evidence="8" key="1">
    <citation type="journal article" date="2020" name="Front. Microbiol.">
        <title>Phenotypic and Genetic Characterization of the Cheese Ripening Yeast Geotrichum candidum.</title>
        <authorList>
            <person name="Perkins V."/>
            <person name="Vignola S."/>
            <person name="Lessard M.H."/>
            <person name="Plante P.L."/>
            <person name="Corbeil J."/>
            <person name="Dugat-Bony E."/>
            <person name="Frenette M."/>
            <person name="Labrie S."/>
        </authorList>
    </citation>
    <scope>NUCLEOTIDE SEQUENCE</scope>
    <source>
        <strain evidence="8">LMA-70</strain>
    </source>
</reference>
<dbReference type="SMART" id="SM01332">
    <property type="entry name" value="Cyclin_C"/>
    <property type="match status" value="1"/>
</dbReference>
<dbReference type="Gene3D" id="1.10.472.10">
    <property type="entry name" value="Cyclin-like"/>
    <property type="match status" value="2"/>
</dbReference>
<dbReference type="InterPro" id="IPR006671">
    <property type="entry name" value="Cyclin_N"/>
</dbReference>
<evidence type="ECO:0000256" key="4">
    <source>
        <dbReference type="RuleBase" id="RU000383"/>
    </source>
</evidence>